<reference evidence="1 2" key="1">
    <citation type="submission" date="2020-08" db="EMBL/GenBank/DDBJ databases">
        <title>A Genomic Blueprint of the Chicken Gut Microbiome.</title>
        <authorList>
            <person name="Gilroy R."/>
            <person name="Ravi A."/>
            <person name="Getino M."/>
            <person name="Pursley I."/>
            <person name="Horton D.L."/>
            <person name="Alikhan N.-F."/>
            <person name="Baker D."/>
            <person name="Gharbi K."/>
            <person name="Hall N."/>
            <person name="Watson M."/>
            <person name="Adriaenssens E.M."/>
            <person name="Foster-Nyarko E."/>
            <person name="Jarju S."/>
            <person name="Secka A."/>
            <person name="Antonio M."/>
            <person name="Oren A."/>
            <person name="Chaudhuri R."/>
            <person name="La Ragione R.M."/>
            <person name="Hildebrand F."/>
            <person name="Pallen M.J."/>
        </authorList>
    </citation>
    <scope>NUCLEOTIDE SEQUENCE [LARGE SCALE GENOMIC DNA]</scope>
    <source>
        <strain evidence="1 2">Sa2BVA9</strain>
    </source>
</reference>
<comment type="caution">
    <text evidence="1">The sequence shown here is derived from an EMBL/GenBank/DDBJ whole genome shotgun (WGS) entry which is preliminary data.</text>
</comment>
<protein>
    <submittedName>
        <fullName evidence="1">Uncharacterized protein</fullName>
    </submittedName>
</protein>
<keyword evidence="2" id="KW-1185">Reference proteome</keyword>
<dbReference type="RefSeq" id="WP_191799696.1">
    <property type="nucleotide sequence ID" value="NZ_JACSQL010000003.1"/>
</dbReference>
<dbReference type="EMBL" id="JACSQL010000003">
    <property type="protein sequence ID" value="MBD7968472.1"/>
    <property type="molecule type" value="Genomic_DNA"/>
</dbReference>
<dbReference type="Proteomes" id="UP000608071">
    <property type="component" value="Unassembled WGS sequence"/>
</dbReference>
<evidence type="ECO:0000313" key="2">
    <source>
        <dbReference type="Proteomes" id="UP000608071"/>
    </source>
</evidence>
<accession>A0ABR8SYG1</accession>
<organism evidence="1 2">
    <name type="scientific">Paenibacillus gallinarum</name>
    <dbReference type="NCBI Taxonomy" id="2762232"/>
    <lineage>
        <taxon>Bacteria</taxon>
        <taxon>Bacillati</taxon>
        <taxon>Bacillota</taxon>
        <taxon>Bacilli</taxon>
        <taxon>Bacillales</taxon>
        <taxon>Paenibacillaceae</taxon>
        <taxon>Paenibacillus</taxon>
    </lineage>
</organism>
<sequence length="52" mass="6232">MQNSEENEVVQQFLDQVCRHIKVKKMHPEIREELTSHIEDRIEELQLRGSSN</sequence>
<proteinExistence type="predicted"/>
<gene>
    <name evidence="1" type="ORF">H9647_10380</name>
</gene>
<evidence type="ECO:0000313" key="1">
    <source>
        <dbReference type="EMBL" id="MBD7968472.1"/>
    </source>
</evidence>
<name>A0ABR8SYG1_9BACL</name>